<evidence type="ECO:0000256" key="1">
    <source>
        <dbReference type="SAM" id="Phobius"/>
    </source>
</evidence>
<evidence type="ECO:0000313" key="3">
    <source>
        <dbReference type="Proteomes" id="UP001442494"/>
    </source>
</evidence>
<keyword evidence="1" id="KW-1133">Transmembrane helix</keyword>
<evidence type="ECO:0000313" key="2">
    <source>
        <dbReference type="EMBL" id="MEP0866210.1"/>
    </source>
</evidence>
<reference evidence="2 3" key="1">
    <citation type="submission" date="2022-04" db="EMBL/GenBank/DDBJ databases">
        <title>Positive selection, recombination, and allopatry shape intraspecific diversity of widespread and dominant cyanobacteria.</title>
        <authorList>
            <person name="Wei J."/>
            <person name="Shu W."/>
            <person name="Hu C."/>
        </authorList>
    </citation>
    <scope>NUCLEOTIDE SEQUENCE [LARGE SCALE GENOMIC DNA]</scope>
    <source>
        <strain evidence="2 3">GB2-A5</strain>
    </source>
</reference>
<keyword evidence="3" id="KW-1185">Reference proteome</keyword>
<proteinExistence type="predicted"/>
<gene>
    <name evidence="2" type="ORF">NDI37_17245</name>
</gene>
<name>A0ABV0JSK4_9CYAN</name>
<dbReference type="EMBL" id="JAMPKK010000039">
    <property type="protein sequence ID" value="MEP0866210.1"/>
    <property type="molecule type" value="Genomic_DNA"/>
</dbReference>
<feature type="transmembrane region" description="Helical" evidence="1">
    <location>
        <begin position="57"/>
        <end position="77"/>
    </location>
</feature>
<protein>
    <submittedName>
        <fullName evidence="2">Uncharacterized protein</fullName>
    </submittedName>
</protein>
<sequence>MMELYGMQEIINWLPNLTNGHDAVSLWLSHSPLNSPFLAQNIRDPDVLGQIQRAFNYFIKSGQVWALLIGLFLGYVIRGITA</sequence>
<dbReference type="Proteomes" id="UP001442494">
    <property type="component" value="Unassembled WGS sequence"/>
</dbReference>
<comment type="caution">
    <text evidence="2">The sequence shown here is derived from an EMBL/GenBank/DDBJ whole genome shotgun (WGS) entry which is preliminary data.</text>
</comment>
<keyword evidence="1" id="KW-0812">Transmembrane</keyword>
<keyword evidence="1" id="KW-0472">Membrane</keyword>
<accession>A0ABV0JSK4</accession>
<organism evidence="2 3">
    <name type="scientific">Funiculus sociatus GB2-A5</name>
    <dbReference type="NCBI Taxonomy" id="2933946"/>
    <lineage>
        <taxon>Bacteria</taxon>
        <taxon>Bacillati</taxon>
        <taxon>Cyanobacteriota</taxon>
        <taxon>Cyanophyceae</taxon>
        <taxon>Coleofasciculales</taxon>
        <taxon>Coleofasciculaceae</taxon>
        <taxon>Funiculus</taxon>
    </lineage>
</organism>